<keyword evidence="3" id="KW-0479">Metal-binding</keyword>
<evidence type="ECO:0000313" key="5">
    <source>
        <dbReference type="EMBL" id="BBF23424.1"/>
    </source>
</evidence>
<feature type="domain" description="Peptidase M20 dimerisation" evidence="4">
    <location>
        <begin position="212"/>
        <end position="303"/>
    </location>
</feature>
<gene>
    <name evidence="5" type="primary">hipO1</name>
    <name evidence="5" type="ORF">SUTMEG_13150</name>
</gene>
<feature type="binding site" evidence="3">
    <location>
        <position position="126"/>
    </location>
    <ligand>
        <name>Mn(2+)</name>
        <dbReference type="ChEBI" id="CHEBI:29035"/>
        <label>2</label>
    </ligand>
</feature>
<feature type="binding site" evidence="3">
    <location>
        <position position="162"/>
    </location>
    <ligand>
        <name>Mn(2+)</name>
        <dbReference type="ChEBI" id="CHEBI:29035"/>
        <label>2</label>
    </ligand>
</feature>
<accession>A0A2Z6IAL6</accession>
<reference evidence="5 6" key="1">
    <citation type="journal article" date="2018" name="Int. J. Syst. Evol. Microbiol.">
        <title>Mesosutterella multiformis gen. nov., sp. nov., a member of the family Sutterellaceae and Sutterella megalosphaeroides sp. nov., isolated from human faeces.</title>
        <authorList>
            <person name="Sakamoto M."/>
            <person name="Ikeyama N."/>
            <person name="Kunihiro T."/>
            <person name="Iino T."/>
            <person name="Yuki M."/>
            <person name="Ohkuma M."/>
        </authorList>
    </citation>
    <scope>NUCLEOTIDE SEQUENCE [LARGE SCALE GENOMIC DNA]</scope>
    <source>
        <strain evidence="5 6">6FBBBH3</strain>
    </source>
</reference>
<dbReference type="AlphaFoldDB" id="A0A2Z6IAL6"/>
<keyword evidence="6" id="KW-1185">Reference proteome</keyword>
<comment type="cofactor">
    <cofactor evidence="3">
        <name>Mn(2+)</name>
        <dbReference type="ChEBI" id="CHEBI:29035"/>
    </cofactor>
    <text evidence="3">The Mn(2+) ion enhances activity.</text>
</comment>
<dbReference type="PANTHER" id="PTHR11014:SF63">
    <property type="entry name" value="METALLOPEPTIDASE, PUTATIVE (AFU_ORTHOLOGUE AFUA_6G09600)-RELATED"/>
    <property type="match status" value="1"/>
</dbReference>
<dbReference type="PANTHER" id="PTHR11014">
    <property type="entry name" value="PEPTIDASE M20 FAMILY MEMBER"/>
    <property type="match status" value="1"/>
</dbReference>
<dbReference type="Pfam" id="PF07687">
    <property type="entry name" value="M20_dimer"/>
    <property type="match status" value="1"/>
</dbReference>
<dbReference type="InterPro" id="IPR002933">
    <property type="entry name" value="Peptidase_M20"/>
</dbReference>
<sequence>MTASSDCTSCDTPSSKPDDAARFAIDPAILARAEELARFRRDIHAHPELGFETHRTVAKVREVLLAAGIPETALDTTSLEGALFVRLEGKGEGPVVALRADMDALPMTDLGTNPWKSTVDGRAHACGHDGHTTWLLGALLRLHELRDTWSGRVIGIFQPSEEIGNGAESVVKTGIFEREGIREIYGAHDEPSIPVGKFGVKTGPLQAAADFFYLTVKGKGCHGGRPHMGIDPIPVAAQLVANLQTIVARKVNPVENAVVSICSLNAGRFEAPNVVPPEATLSGTVRTFSHEVRAQVESEIRTMTKGICEANGCGYEVRYDRLASPVINHPVTTDAVREVVAKVCGEEAVVPNYPVTMGGEDFSEYQKVVPGTMIRVGMADDEHTVSLHHPSFDFNDRLTPIVATVFVETALARLKALA</sequence>
<proteinExistence type="inferred from homology"/>
<dbReference type="Pfam" id="PF01546">
    <property type="entry name" value="Peptidase_M20"/>
    <property type="match status" value="1"/>
</dbReference>
<dbReference type="FunFam" id="3.30.70.360:FF:000014">
    <property type="entry name" value="N-acyl-L-amino acid amidohydrolase"/>
    <property type="match status" value="1"/>
</dbReference>
<dbReference type="EMBL" id="AP018786">
    <property type="protein sequence ID" value="BBF23424.1"/>
    <property type="molecule type" value="Genomic_DNA"/>
</dbReference>
<dbReference type="InterPro" id="IPR036264">
    <property type="entry name" value="Bact_exopeptidase_dim_dom"/>
</dbReference>
<keyword evidence="2 5" id="KW-0378">Hydrolase</keyword>
<name>A0A2Z6IAL6_9BURK</name>
<dbReference type="SUPFAM" id="SSF53187">
    <property type="entry name" value="Zn-dependent exopeptidases"/>
    <property type="match status" value="1"/>
</dbReference>
<dbReference type="Proteomes" id="UP000271003">
    <property type="component" value="Chromosome"/>
</dbReference>
<dbReference type="InterPro" id="IPR011650">
    <property type="entry name" value="Peptidase_M20_dimer"/>
</dbReference>
<feature type="binding site" evidence="3">
    <location>
        <position position="388"/>
    </location>
    <ligand>
        <name>Mn(2+)</name>
        <dbReference type="ChEBI" id="CHEBI:29035"/>
        <label>2</label>
    </ligand>
</feature>
<evidence type="ECO:0000313" key="6">
    <source>
        <dbReference type="Proteomes" id="UP000271003"/>
    </source>
</evidence>
<evidence type="ECO:0000256" key="2">
    <source>
        <dbReference type="ARBA" id="ARBA00022801"/>
    </source>
</evidence>
<comment type="similarity">
    <text evidence="1">Belongs to the peptidase M20 family.</text>
</comment>
<organism evidence="5 6">
    <name type="scientific">Sutterella megalosphaeroides</name>
    <dbReference type="NCBI Taxonomy" id="2494234"/>
    <lineage>
        <taxon>Bacteria</taxon>
        <taxon>Pseudomonadati</taxon>
        <taxon>Pseudomonadota</taxon>
        <taxon>Betaproteobacteria</taxon>
        <taxon>Burkholderiales</taxon>
        <taxon>Sutterellaceae</taxon>
        <taxon>Sutterella</taxon>
    </lineage>
</organism>
<evidence type="ECO:0000259" key="4">
    <source>
        <dbReference type="Pfam" id="PF07687"/>
    </source>
</evidence>
<dbReference type="Gene3D" id="3.30.70.360">
    <property type="match status" value="1"/>
</dbReference>
<dbReference type="OrthoDB" id="8875216at2"/>
<dbReference type="GO" id="GO:0046872">
    <property type="term" value="F:metal ion binding"/>
    <property type="evidence" value="ECO:0007669"/>
    <property type="project" value="UniProtKB-KW"/>
</dbReference>
<dbReference type="Gene3D" id="3.40.630.10">
    <property type="entry name" value="Zn peptidases"/>
    <property type="match status" value="1"/>
</dbReference>
<dbReference type="RefSeq" id="WP_120177035.1">
    <property type="nucleotide sequence ID" value="NZ_AP018786.1"/>
</dbReference>
<feature type="binding site" evidence="3">
    <location>
        <position position="188"/>
    </location>
    <ligand>
        <name>Mn(2+)</name>
        <dbReference type="ChEBI" id="CHEBI:29035"/>
        <label>2</label>
    </ligand>
</feature>
<feature type="binding site" evidence="3">
    <location>
        <position position="128"/>
    </location>
    <ligand>
        <name>Mn(2+)</name>
        <dbReference type="ChEBI" id="CHEBI:29035"/>
        <label>2</label>
    </ligand>
</feature>
<dbReference type="GO" id="GO:0016787">
    <property type="term" value="F:hydrolase activity"/>
    <property type="evidence" value="ECO:0007669"/>
    <property type="project" value="UniProtKB-KW"/>
</dbReference>
<dbReference type="KEGG" id="sutt:SUTMEG_13150"/>
<protein>
    <submittedName>
        <fullName evidence="5">Hippurate hydrolase</fullName>
    </submittedName>
</protein>
<dbReference type="SUPFAM" id="SSF55031">
    <property type="entry name" value="Bacterial exopeptidase dimerisation domain"/>
    <property type="match status" value="1"/>
</dbReference>
<evidence type="ECO:0000256" key="1">
    <source>
        <dbReference type="ARBA" id="ARBA00006153"/>
    </source>
</evidence>
<keyword evidence="3" id="KW-0464">Manganese</keyword>
<dbReference type="InterPro" id="IPR017439">
    <property type="entry name" value="Amidohydrolase"/>
</dbReference>
<evidence type="ECO:0000256" key="3">
    <source>
        <dbReference type="PIRSR" id="PIRSR005962-1"/>
    </source>
</evidence>
<dbReference type="NCBIfam" id="TIGR01891">
    <property type="entry name" value="amidohydrolases"/>
    <property type="match status" value="1"/>
</dbReference>
<dbReference type="PIRSF" id="PIRSF005962">
    <property type="entry name" value="Pept_M20D_amidohydro"/>
    <property type="match status" value="1"/>
</dbReference>